<evidence type="ECO:0000313" key="4">
    <source>
        <dbReference type="Proteomes" id="UP000321157"/>
    </source>
</evidence>
<gene>
    <name evidence="3" type="ORF">ADA01nite_35510</name>
</gene>
<evidence type="ECO:0000259" key="2">
    <source>
        <dbReference type="Pfam" id="PF07282"/>
    </source>
</evidence>
<proteinExistence type="predicted"/>
<dbReference type="RefSeq" id="WP_146811698.1">
    <property type="nucleotide sequence ID" value="NZ_BJXX01000167.1"/>
</dbReference>
<dbReference type="EMBL" id="BJXX01000167">
    <property type="protein sequence ID" value="GEN36091.1"/>
    <property type="molecule type" value="Genomic_DNA"/>
</dbReference>
<dbReference type="GO" id="GO:0003677">
    <property type="term" value="F:DNA binding"/>
    <property type="evidence" value="ECO:0007669"/>
    <property type="project" value="UniProtKB-KW"/>
</dbReference>
<evidence type="ECO:0000313" key="3">
    <source>
        <dbReference type="EMBL" id="GEN36091.1"/>
    </source>
</evidence>
<dbReference type="InterPro" id="IPR051399">
    <property type="entry name" value="RNA-guided_DNA_endo/Transpos"/>
</dbReference>
<dbReference type="Pfam" id="PF07282">
    <property type="entry name" value="Cas12f1-like_TNB"/>
    <property type="match status" value="1"/>
</dbReference>
<dbReference type="NCBIfam" id="NF040570">
    <property type="entry name" value="guided_TnpB"/>
    <property type="match status" value="1"/>
</dbReference>
<keyword evidence="1" id="KW-0238">DNA-binding</keyword>
<dbReference type="PANTHER" id="PTHR30405:SF26">
    <property type="entry name" value="TRANSPOSASE, PROBABLY IS605-TNPB FAMILY"/>
    <property type="match status" value="1"/>
</dbReference>
<comment type="caution">
    <text evidence="3">The sequence shown here is derived from an EMBL/GenBank/DDBJ whole genome shotgun (WGS) entry which is preliminary data.</text>
</comment>
<organism evidence="3 4">
    <name type="scientific">Aneurinibacillus danicus</name>
    <dbReference type="NCBI Taxonomy" id="267746"/>
    <lineage>
        <taxon>Bacteria</taxon>
        <taxon>Bacillati</taxon>
        <taxon>Bacillota</taxon>
        <taxon>Bacilli</taxon>
        <taxon>Bacillales</taxon>
        <taxon>Paenibacillaceae</taxon>
        <taxon>Aneurinibacillus group</taxon>
        <taxon>Aneurinibacillus</taxon>
    </lineage>
</organism>
<feature type="domain" description="Cas12f1-like TNB" evidence="2">
    <location>
        <begin position="342"/>
        <end position="408"/>
    </location>
</feature>
<dbReference type="Proteomes" id="UP000321157">
    <property type="component" value="Unassembled WGS sequence"/>
</dbReference>
<dbReference type="AlphaFoldDB" id="A0A511VCJ0"/>
<keyword evidence="4" id="KW-1185">Reference proteome</keyword>
<dbReference type="PANTHER" id="PTHR30405">
    <property type="entry name" value="TRANSPOSASE"/>
    <property type="match status" value="1"/>
</dbReference>
<sequence>MKHTKVMRYQIIKPINDTWETLGHVLREIQRETRAALNKTIQLAWEWQGFSAEYKQRYEEYPKTKDHLGYSALHGYAYNRLKDEFYRMNTANLSQTVKRAADKWKSDLKDVLRGDKSIASFKKDCPIDIVSQALRIRKDGSDYIMTLSLVSIKYRKELERKQSFFDVLISANDKTQRDILDRLIAGEYKLGASQLLYHKKKWFVNVNYQFEKEETAFDQDNIMGVDLGIVYPVYMAFNNSLNRYKIEGGEIERFRAQVERRKKQLLQQAKYCGDGRRGHGTKTRIQPIEVVSDKVANFRDTVNHRYSRYVVDMAIKHRCGTIQMEDLSGIAAEDTFLKRWSYYDLQQKIEYKAKEAGIQVVYIKPDYTSQRCSKCGHIERDNRTEQATFECKSCGFKTNADFNAARNIATKDIEKIIAETLK</sequence>
<evidence type="ECO:0000256" key="1">
    <source>
        <dbReference type="ARBA" id="ARBA00023125"/>
    </source>
</evidence>
<reference evidence="3 4" key="1">
    <citation type="submission" date="2019-07" db="EMBL/GenBank/DDBJ databases">
        <title>Whole genome shotgun sequence of Aneurinibacillus danicus NBRC 102444.</title>
        <authorList>
            <person name="Hosoyama A."/>
            <person name="Uohara A."/>
            <person name="Ohji S."/>
            <person name="Ichikawa N."/>
        </authorList>
    </citation>
    <scope>NUCLEOTIDE SEQUENCE [LARGE SCALE GENOMIC DNA]</scope>
    <source>
        <strain evidence="3 4">NBRC 102444</strain>
    </source>
</reference>
<name>A0A511VCJ0_9BACL</name>
<protein>
    <recommendedName>
        <fullName evidence="2">Cas12f1-like TNB domain-containing protein</fullName>
    </recommendedName>
</protein>
<dbReference type="OrthoDB" id="4278026at2"/>
<accession>A0A511VCJ0</accession>
<dbReference type="InterPro" id="IPR010095">
    <property type="entry name" value="Cas12f1-like_TNB"/>
</dbReference>
<dbReference type="NCBIfam" id="TIGR01766">
    <property type="entry name" value="IS200/IS605 family accessory protein TnpB-like domain"/>
    <property type="match status" value="1"/>
</dbReference>